<dbReference type="PANTHER" id="PTHR13045:SF0">
    <property type="entry name" value="7-METHYLGUANOSINE PHOSPHATE-SPECIFIC 5'-NUCLEOTIDASE"/>
    <property type="match status" value="1"/>
</dbReference>
<evidence type="ECO:0000256" key="3">
    <source>
        <dbReference type="ARBA" id="ARBA00012643"/>
    </source>
</evidence>
<keyword evidence="10" id="KW-1185">Reference proteome</keyword>
<accession>A0A0D3JR96</accession>
<dbReference type="Pfam" id="PF05822">
    <property type="entry name" value="UMPH-1"/>
    <property type="match status" value="2"/>
</dbReference>
<keyword evidence="8" id="KW-0546">Nucleotide metabolism</keyword>
<dbReference type="AlphaFoldDB" id="A0A0D3JR96"/>
<dbReference type="GO" id="GO:0005737">
    <property type="term" value="C:cytoplasm"/>
    <property type="evidence" value="ECO:0007669"/>
    <property type="project" value="InterPro"/>
</dbReference>
<dbReference type="PANTHER" id="PTHR13045">
    <property type="entry name" value="5'-NUCLEOTIDASE"/>
    <property type="match status" value="1"/>
</dbReference>
<evidence type="ECO:0000256" key="4">
    <source>
        <dbReference type="ARBA" id="ARBA00022723"/>
    </source>
</evidence>
<dbReference type="KEGG" id="ehx:EMIHUDRAFT_237172"/>
<proteinExistence type="inferred from homology"/>
<dbReference type="SUPFAM" id="SSF56784">
    <property type="entry name" value="HAD-like"/>
    <property type="match status" value="1"/>
</dbReference>
<dbReference type="GO" id="GO:0008253">
    <property type="term" value="F:5'-nucleotidase activity"/>
    <property type="evidence" value="ECO:0007669"/>
    <property type="project" value="UniProtKB-EC"/>
</dbReference>
<dbReference type="STRING" id="2903.R1ESX2"/>
<organism evidence="9 10">
    <name type="scientific">Emiliania huxleyi (strain CCMP1516)</name>
    <dbReference type="NCBI Taxonomy" id="280463"/>
    <lineage>
        <taxon>Eukaryota</taxon>
        <taxon>Haptista</taxon>
        <taxon>Haptophyta</taxon>
        <taxon>Prymnesiophyceae</taxon>
        <taxon>Isochrysidales</taxon>
        <taxon>Noelaerhabdaceae</taxon>
        <taxon>Emiliania</taxon>
    </lineage>
</organism>
<dbReference type="eggNOG" id="KOG3128">
    <property type="taxonomic scope" value="Eukaryota"/>
</dbReference>
<sequence>MAMVVQQHETVAFLASAFAAGLIILHGRRQRESIWHPMSSWWIKRRALVENTRLDNLLVIADFDATITTGDSIQCHDMLGFSELMTPAFRREFAPLLDWATNPDVDGVAWWDKAHELMIKHGQPPRHLIPRMVRETRMEPRPGALKLLARLAVLQVPLLIVSAGLSDVIEEFLRQHDALTENITVCSNRLNYGASTRTARMLLPASRPQPATRCRVAGADSAPQSVAPSPPITSFTKDTAYRASSAFFRQHSRRSTLIVIGDSCSDIDAATNVPHEHGISIGFLNGKEIGTEASSKHLQTYDALVLAHDGSLAPVDELVDEIARTDTNVPEKLVRRMSFEVKQQPPARPLRAHSQRGD</sequence>
<evidence type="ECO:0000256" key="7">
    <source>
        <dbReference type="ARBA" id="ARBA00022842"/>
    </source>
</evidence>
<dbReference type="GO" id="GO:0009117">
    <property type="term" value="P:nucleotide metabolic process"/>
    <property type="evidence" value="ECO:0007669"/>
    <property type="project" value="UniProtKB-KW"/>
</dbReference>
<evidence type="ECO:0000256" key="8">
    <source>
        <dbReference type="ARBA" id="ARBA00023080"/>
    </source>
</evidence>
<dbReference type="InterPro" id="IPR036412">
    <property type="entry name" value="HAD-like_sf"/>
</dbReference>
<evidence type="ECO:0000256" key="5">
    <source>
        <dbReference type="ARBA" id="ARBA00022741"/>
    </source>
</evidence>
<evidence type="ECO:0000256" key="6">
    <source>
        <dbReference type="ARBA" id="ARBA00022801"/>
    </source>
</evidence>
<reference evidence="10" key="1">
    <citation type="journal article" date="2013" name="Nature">
        <title>Pan genome of the phytoplankton Emiliania underpins its global distribution.</title>
        <authorList>
            <person name="Read B.A."/>
            <person name="Kegel J."/>
            <person name="Klute M.J."/>
            <person name="Kuo A."/>
            <person name="Lefebvre S.C."/>
            <person name="Maumus F."/>
            <person name="Mayer C."/>
            <person name="Miller J."/>
            <person name="Monier A."/>
            <person name="Salamov A."/>
            <person name="Young J."/>
            <person name="Aguilar M."/>
            <person name="Claverie J.M."/>
            <person name="Frickenhaus S."/>
            <person name="Gonzalez K."/>
            <person name="Herman E.K."/>
            <person name="Lin Y.C."/>
            <person name="Napier J."/>
            <person name="Ogata H."/>
            <person name="Sarno A.F."/>
            <person name="Shmutz J."/>
            <person name="Schroeder D."/>
            <person name="de Vargas C."/>
            <person name="Verret F."/>
            <person name="von Dassow P."/>
            <person name="Valentin K."/>
            <person name="Van de Peer Y."/>
            <person name="Wheeler G."/>
            <person name="Dacks J.B."/>
            <person name="Delwiche C.F."/>
            <person name="Dyhrman S.T."/>
            <person name="Glockner G."/>
            <person name="John U."/>
            <person name="Richards T."/>
            <person name="Worden A.Z."/>
            <person name="Zhang X."/>
            <person name="Grigoriev I.V."/>
            <person name="Allen A.E."/>
            <person name="Bidle K."/>
            <person name="Borodovsky M."/>
            <person name="Bowler C."/>
            <person name="Brownlee C."/>
            <person name="Cock J.M."/>
            <person name="Elias M."/>
            <person name="Gladyshev V.N."/>
            <person name="Groth M."/>
            <person name="Guda C."/>
            <person name="Hadaegh A."/>
            <person name="Iglesias-Rodriguez M.D."/>
            <person name="Jenkins J."/>
            <person name="Jones B.M."/>
            <person name="Lawson T."/>
            <person name="Leese F."/>
            <person name="Lindquist E."/>
            <person name="Lobanov A."/>
            <person name="Lomsadze A."/>
            <person name="Malik S.B."/>
            <person name="Marsh M.E."/>
            <person name="Mackinder L."/>
            <person name="Mock T."/>
            <person name="Mueller-Roeber B."/>
            <person name="Pagarete A."/>
            <person name="Parker M."/>
            <person name="Probert I."/>
            <person name="Quesneville H."/>
            <person name="Raines C."/>
            <person name="Rensing S.A."/>
            <person name="Riano-Pachon D.M."/>
            <person name="Richier S."/>
            <person name="Rokitta S."/>
            <person name="Shiraiwa Y."/>
            <person name="Soanes D.M."/>
            <person name="van der Giezen M."/>
            <person name="Wahlund T.M."/>
            <person name="Williams B."/>
            <person name="Wilson W."/>
            <person name="Wolfe G."/>
            <person name="Wurch L.L."/>
        </authorList>
    </citation>
    <scope>NUCLEOTIDE SEQUENCE</scope>
</reference>
<dbReference type="RefSeq" id="XP_005778460.1">
    <property type="nucleotide sequence ID" value="XM_005778403.1"/>
</dbReference>
<comment type="catalytic activity">
    <reaction evidence="1">
        <text>a ribonucleoside 5'-phosphate + H2O = a ribonucleoside + phosphate</text>
        <dbReference type="Rhea" id="RHEA:12484"/>
        <dbReference type="ChEBI" id="CHEBI:15377"/>
        <dbReference type="ChEBI" id="CHEBI:18254"/>
        <dbReference type="ChEBI" id="CHEBI:43474"/>
        <dbReference type="ChEBI" id="CHEBI:58043"/>
        <dbReference type="EC" id="3.1.3.5"/>
    </reaction>
</comment>
<evidence type="ECO:0000256" key="2">
    <source>
        <dbReference type="ARBA" id="ARBA00008389"/>
    </source>
</evidence>
<dbReference type="Proteomes" id="UP000013827">
    <property type="component" value="Unassembled WGS sequence"/>
</dbReference>
<evidence type="ECO:0000313" key="9">
    <source>
        <dbReference type="EnsemblProtists" id="EOD26031"/>
    </source>
</evidence>
<dbReference type="InterPro" id="IPR023214">
    <property type="entry name" value="HAD_sf"/>
</dbReference>
<name>A0A0D3JR96_EMIH1</name>
<comment type="similarity">
    <text evidence="2">Belongs to the pyrimidine 5'-nucleotidase family.</text>
</comment>
<protein>
    <recommendedName>
        <fullName evidence="3">5'-nucleotidase</fullName>
        <ecNumber evidence="3">3.1.3.5</ecNumber>
    </recommendedName>
</protein>
<evidence type="ECO:0000256" key="1">
    <source>
        <dbReference type="ARBA" id="ARBA00000815"/>
    </source>
</evidence>
<keyword evidence="7" id="KW-0460">Magnesium</keyword>
<dbReference type="PaxDb" id="2903-EOD26031"/>
<dbReference type="GO" id="GO:0000287">
    <property type="term" value="F:magnesium ion binding"/>
    <property type="evidence" value="ECO:0007669"/>
    <property type="project" value="InterPro"/>
</dbReference>
<dbReference type="Gene3D" id="3.40.50.1000">
    <property type="entry name" value="HAD superfamily/HAD-like"/>
    <property type="match status" value="1"/>
</dbReference>
<dbReference type="EC" id="3.1.3.5" evidence="3"/>
<evidence type="ECO:0000313" key="10">
    <source>
        <dbReference type="Proteomes" id="UP000013827"/>
    </source>
</evidence>
<keyword evidence="6" id="KW-0378">Hydrolase</keyword>
<dbReference type="GO" id="GO:0000166">
    <property type="term" value="F:nucleotide binding"/>
    <property type="evidence" value="ECO:0007669"/>
    <property type="project" value="UniProtKB-KW"/>
</dbReference>
<dbReference type="EnsemblProtists" id="EOD26031">
    <property type="protein sequence ID" value="EOD26031"/>
    <property type="gene ID" value="EMIHUDRAFT_237172"/>
</dbReference>
<reference evidence="9" key="2">
    <citation type="submission" date="2024-10" db="UniProtKB">
        <authorList>
            <consortium name="EnsemblProtists"/>
        </authorList>
    </citation>
    <scope>IDENTIFICATION</scope>
</reference>
<dbReference type="GeneID" id="17271576"/>
<keyword evidence="5" id="KW-0547">Nucleotide-binding</keyword>
<dbReference type="OMA" id="RETRMEP"/>
<dbReference type="HOGENOM" id="CLU_066349_0_0_1"/>
<dbReference type="InterPro" id="IPR006434">
    <property type="entry name" value="Pyrimidine_nucleotidase_eu"/>
</dbReference>
<keyword evidence="4" id="KW-0479">Metal-binding</keyword>